<dbReference type="EMBL" id="JBEXAE010000002">
    <property type="protein sequence ID" value="MET6990132.1"/>
    <property type="molecule type" value="Genomic_DNA"/>
</dbReference>
<evidence type="ECO:0000313" key="3">
    <source>
        <dbReference type="Proteomes" id="UP001549799"/>
    </source>
</evidence>
<feature type="signal peptide" evidence="1">
    <location>
        <begin position="1"/>
        <end position="21"/>
    </location>
</feature>
<keyword evidence="3" id="KW-1185">Reference proteome</keyword>
<feature type="chain" id="PRO_5046357406" evidence="1">
    <location>
        <begin position="22"/>
        <end position="406"/>
    </location>
</feature>
<keyword evidence="1" id="KW-0732">Signal</keyword>
<dbReference type="Proteomes" id="UP001549799">
    <property type="component" value="Unassembled WGS sequence"/>
</dbReference>
<sequence length="406" mass="44449">MKKYFIPLSFVVMALMTACSSDENNVIDENSTIQNPTSYTFQRNSQNTVDFSGQSTRLVMGGELASGLISPEKTAGALLAMFAHEEGENNFTLASLNASNKNLRSKTAASLDYFSTNATNQALIRADFENWINFQVDEVFPNWNSAAAAGVSGQLEDGSSTRYVNSMGLEYDQMVIKGLIGALVVDQTLNNYLSPAVLDEGDNRANNDLAITVEGKSYTAMEHFWDEAYGYVFGLNADPANPNADLGADSFLNKYIGRVEGDEDFAGIANTIFDAFKLGRAAIVAGDYELRNAQSEIIKKKISEIVGIRAVYYLQQSKASLIQEVPAYGTAFHDLSEGYGFIYSLQFTKNPISDAPYFSKEEVDVLLIDLIDDGANGLWDVQISTLDNISVAIADRFEFTLEQAAE</sequence>
<accession>A0ABV2SSK4</accession>
<dbReference type="InterPro" id="IPR032331">
    <property type="entry name" value="DUF4856"/>
</dbReference>
<evidence type="ECO:0000313" key="2">
    <source>
        <dbReference type="EMBL" id="MET6990132.1"/>
    </source>
</evidence>
<name>A0ABV2SSK4_9FLAO</name>
<dbReference type="Pfam" id="PF16148">
    <property type="entry name" value="DUF4856"/>
    <property type="match status" value="1"/>
</dbReference>
<organism evidence="2 3">
    <name type="scientific">Sediminicola arcticus</name>
    <dbReference type="NCBI Taxonomy" id="1574308"/>
    <lineage>
        <taxon>Bacteria</taxon>
        <taxon>Pseudomonadati</taxon>
        <taxon>Bacteroidota</taxon>
        <taxon>Flavobacteriia</taxon>
        <taxon>Flavobacteriales</taxon>
        <taxon>Flavobacteriaceae</taxon>
        <taxon>Sediminicola</taxon>
    </lineage>
</organism>
<dbReference type="RefSeq" id="WP_354614520.1">
    <property type="nucleotide sequence ID" value="NZ_JBEXAE010000002.1"/>
</dbReference>
<proteinExistence type="predicted"/>
<dbReference type="PROSITE" id="PS51257">
    <property type="entry name" value="PROKAR_LIPOPROTEIN"/>
    <property type="match status" value="1"/>
</dbReference>
<reference evidence="2 3" key="1">
    <citation type="submission" date="2024-07" db="EMBL/GenBank/DDBJ databases">
        <title>The genome sequence of type strain Sediminicola arcticus GDMCC 1.2805.</title>
        <authorList>
            <person name="Liu Y."/>
        </authorList>
    </citation>
    <scope>NUCLEOTIDE SEQUENCE [LARGE SCALE GENOMIC DNA]</scope>
    <source>
        <strain evidence="2 3">GDMCC 1.2805</strain>
    </source>
</reference>
<gene>
    <name evidence="2" type="ORF">ABXZ36_05680</name>
</gene>
<protein>
    <submittedName>
        <fullName evidence="2">DUF4856 domain-containing protein</fullName>
    </submittedName>
</protein>
<comment type="caution">
    <text evidence="2">The sequence shown here is derived from an EMBL/GenBank/DDBJ whole genome shotgun (WGS) entry which is preliminary data.</text>
</comment>
<evidence type="ECO:0000256" key="1">
    <source>
        <dbReference type="SAM" id="SignalP"/>
    </source>
</evidence>